<evidence type="ECO:0000256" key="1">
    <source>
        <dbReference type="ARBA" id="ARBA00004167"/>
    </source>
</evidence>
<reference evidence="9" key="3">
    <citation type="submission" date="2025-09" db="UniProtKB">
        <authorList>
            <consortium name="Ensembl"/>
        </authorList>
    </citation>
    <scope>IDENTIFICATION</scope>
</reference>
<feature type="domain" description="Ribitol-5-phosphate transferase FKTN N-terminal" evidence="8">
    <location>
        <begin position="1"/>
        <end position="223"/>
    </location>
</feature>
<dbReference type="GeneTree" id="ENSGT00390000014471"/>
<evidence type="ECO:0000256" key="6">
    <source>
        <dbReference type="ARBA" id="ARBA00033332"/>
    </source>
</evidence>
<dbReference type="Bgee" id="ENSMFAG00000035942">
    <property type="expression patterns" value="Expressed in adult mammalian kidney and 13 other cell types or tissues"/>
</dbReference>
<dbReference type="InterPro" id="IPR007074">
    <property type="entry name" value="LicD/FKTN/FKRP_NTP_transf"/>
</dbReference>
<dbReference type="InterPro" id="IPR009644">
    <property type="entry name" value="FKTN/MNN4/W02B3.4-1"/>
</dbReference>
<evidence type="ECO:0000256" key="2">
    <source>
        <dbReference type="ARBA" id="ARBA00010623"/>
    </source>
</evidence>
<evidence type="ECO:0000259" key="8">
    <source>
        <dbReference type="Pfam" id="PF19737"/>
    </source>
</evidence>
<dbReference type="PANTHER" id="PTHR15407:SF28">
    <property type="entry name" value="RIBITOL-5-PHOSPHATE TRANSFERASE FKTN"/>
    <property type="match status" value="1"/>
</dbReference>
<evidence type="ECO:0000256" key="5">
    <source>
        <dbReference type="ARBA" id="ARBA00023136"/>
    </source>
</evidence>
<keyword evidence="4" id="KW-1133">Transmembrane helix</keyword>
<comment type="subcellular location">
    <subcellularLocation>
        <location evidence="1">Membrane</location>
        <topology evidence="1">Single-pass membrane protein</topology>
    </subcellularLocation>
</comment>
<dbReference type="Ensembl" id="ENSMFAT00000030218.2">
    <property type="protein sequence ID" value="ENSMFAP00000022091.2"/>
    <property type="gene ID" value="ENSMFAG00000035942.2"/>
</dbReference>
<dbReference type="AlphaFoldDB" id="A0A2K5VBK7"/>
<dbReference type="Pfam" id="PF04991">
    <property type="entry name" value="LicD"/>
    <property type="match status" value="1"/>
</dbReference>
<dbReference type="VEuPathDB" id="HostDB:ENSMFAG00000035942"/>
<keyword evidence="3" id="KW-0812">Transmembrane</keyword>
<proteinExistence type="inferred from homology"/>
<gene>
    <name evidence="9" type="primary">FKTN</name>
</gene>
<reference evidence="9" key="2">
    <citation type="submission" date="2025-08" db="UniProtKB">
        <authorList>
            <consortium name="Ensembl"/>
        </authorList>
    </citation>
    <scope>IDENTIFICATION</scope>
</reference>
<accession>A0A2K5VBK7</accession>
<evidence type="ECO:0000256" key="3">
    <source>
        <dbReference type="ARBA" id="ARBA00022692"/>
    </source>
</evidence>
<organism evidence="9 10">
    <name type="scientific">Macaca fascicularis</name>
    <name type="common">Crab-eating macaque</name>
    <name type="synonym">Cynomolgus monkey</name>
    <dbReference type="NCBI Taxonomy" id="9541"/>
    <lineage>
        <taxon>Eukaryota</taxon>
        <taxon>Metazoa</taxon>
        <taxon>Chordata</taxon>
        <taxon>Craniata</taxon>
        <taxon>Vertebrata</taxon>
        <taxon>Euteleostomi</taxon>
        <taxon>Mammalia</taxon>
        <taxon>Eutheria</taxon>
        <taxon>Euarchontoglires</taxon>
        <taxon>Primates</taxon>
        <taxon>Haplorrhini</taxon>
        <taxon>Catarrhini</taxon>
        <taxon>Cercopithecidae</taxon>
        <taxon>Cercopithecinae</taxon>
        <taxon>Macaca</taxon>
    </lineage>
</organism>
<sequence length="437" mass="50562">MSRINKNVVLALLTLTSSAFLLFQLYYYKHYLSTRNGAGLSKSKGSRIGFDSTQWRAVKKFIMLTSNQNVPVFLIDPLILELINKNFEQVKNTSQGSISQCTFFCVPRDFTAFALQYHLWKNEEGWFRIAENMGFQCLKIESKDPRLDGIDSLSGTEIPLHYICKLAAHAIHLVVFHERSGNYLWHGHLRLKEHIDRKFVPFRKLQFGRYPGAFDSSGIIGMSHCTQKIPSNLEMAQYLDDNTVEAMAFRKSAKELLQLAAKTLNKLGVPFWLSSGTCLGWYRQCNIIPYSKDVDLGIFIQDYKSDIILAFQDAGLPLKHKFGKVEDSLELSFQGKDDVKLDIFFFYEETDHMWNGGTQAKTGKKFKYLFPKFTLCWTEFVDMKVHVPCETLEYIEANYGKTWKIPVKTWDWKRSPPNVQPNGIWPISEWDEVIQLY</sequence>
<dbReference type="GO" id="GO:0000139">
    <property type="term" value="C:Golgi membrane"/>
    <property type="evidence" value="ECO:0007669"/>
    <property type="project" value="TreeGrafter"/>
</dbReference>
<evidence type="ECO:0000313" key="10">
    <source>
        <dbReference type="Proteomes" id="UP000233100"/>
    </source>
</evidence>
<evidence type="ECO:0000259" key="7">
    <source>
        <dbReference type="Pfam" id="PF04991"/>
    </source>
</evidence>
<keyword evidence="5" id="KW-0472">Membrane</keyword>
<dbReference type="Pfam" id="PF19737">
    <property type="entry name" value="FKTN_N"/>
    <property type="match status" value="1"/>
</dbReference>
<dbReference type="PANTHER" id="PTHR15407">
    <property type="entry name" value="FUKUTIN-RELATED"/>
    <property type="match status" value="1"/>
</dbReference>
<dbReference type="Proteomes" id="UP000233100">
    <property type="component" value="Chromosome 15"/>
</dbReference>
<dbReference type="GO" id="GO:0009100">
    <property type="term" value="P:glycoprotein metabolic process"/>
    <property type="evidence" value="ECO:0007669"/>
    <property type="project" value="UniProtKB-ARBA"/>
</dbReference>
<reference evidence="9 10" key="1">
    <citation type="submission" date="2013-03" db="EMBL/GenBank/DDBJ databases">
        <authorList>
            <person name="Warren W."/>
            <person name="Wilson R.K."/>
        </authorList>
    </citation>
    <scope>NUCLEOTIDE SEQUENCE</scope>
</reference>
<evidence type="ECO:0000256" key="4">
    <source>
        <dbReference type="ARBA" id="ARBA00022989"/>
    </source>
</evidence>
<protein>
    <recommendedName>
        <fullName evidence="6">Ribitol-5-phosphate transferase</fullName>
    </recommendedName>
</protein>
<comment type="similarity">
    <text evidence="2">Belongs to the LicD transferase family.</text>
</comment>
<dbReference type="InterPro" id="IPR045587">
    <property type="entry name" value="FKTN_N"/>
</dbReference>
<feature type="domain" description="LicD/FKTN/FKRP nucleotidyltransferase" evidence="7">
    <location>
        <begin position="266"/>
        <end position="304"/>
    </location>
</feature>
<keyword evidence="10" id="KW-1185">Reference proteome</keyword>
<evidence type="ECO:0000313" key="9">
    <source>
        <dbReference type="Ensembl" id="ENSMFAP00000022091.2"/>
    </source>
</evidence>
<name>A0A2K5VBK7_MACFA</name>